<dbReference type="Gramene" id="KCW81872">
    <property type="protein sequence ID" value="KCW81872"/>
    <property type="gene ID" value="EUGRSUZ_C03229"/>
</dbReference>
<name>A0A059CU14_EUCGR</name>
<organism evidence="2">
    <name type="scientific">Eucalyptus grandis</name>
    <name type="common">Flooded gum</name>
    <dbReference type="NCBI Taxonomy" id="71139"/>
    <lineage>
        <taxon>Eukaryota</taxon>
        <taxon>Viridiplantae</taxon>
        <taxon>Streptophyta</taxon>
        <taxon>Embryophyta</taxon>
        <taxon>Tracheophyta</taxon>
        <taxon>Spermatophyta</taxon>
        <taxon>Magnoliopsida</taxon>
        <taxon>eudicotyledons</taxon>
        <taxon>Gunneridae</taxon>
        <taxon>Pentapetalae</taxon>
        <taxon>rosids</taxon>
        <taxon>malvids</taxon>
        <taxon>Myrtales</taxon>
        <taxon>Myrtaceae</taxon>
        <taxon>Myrtoideae</taxon>
        <taxon>Eucalypteae</taxon>
        <taxon>Eucalyptus</taxon>
    </lineage>
</organism>
<evidence type="ECO:0000256" key="1">
    <source>
        <dbReference type="SAM" id="MobiDB-lite"/>
    </source>
</evidence>
<reference evidence="2" key="1">
    <citation type="submission" date="2013-07" db="EMBL/GenBank/DDBJ databases">
        <title>The genome of Eucalyptus grandis.</title>
        <authorList>
            <person name="Schmutz J."/>
            <person name="Hayes R."/>
            <person name="Myburg A."/>
            <person name="Tuskan G."/>
            <person name="Grattapaglia D."/>
            <person name="Rokhsar D.S."/>
        </authorList>
    </citation>
    <scope>NUCLEOTIDE SEQUENCE</scope>
    <source>
        <tissue evidence="2">Leaf extractions</tissue>
    </source>
</reference>
<feature type="region of interest" description="Disordered" evidence="1">
    <location>
        <begin position="32"/>
        <end position="87"/>
    </location>
</feature>
<sequence>MNKCHEESTERAKQNQPQHIYAFHKNVLQSMDGQRSPLKHAPHTERSDRHFRSNPPMCSQKVCPNPPPGNEIRKSIREEQEQKKQML</sequence>
<accession>A0A059CU14</accession>
<protein>
    <submittedName>
        <fullName evidence="2">Uncharacterized protein</fullName>
    </submittedName>
</protein>
<dbReference type="AlphaFoldDB" id="A0A059CU14"/>
<dbReference type="InParanoid" id="A0A059CU14"/>
<gene>
    <name evidence="2" type="ORF">EUGRSUZ_C03229</name>
</gene>
<feature type="compositionally biased region" description="Basic and acidic residues" evidence="1">
    <location>
        <begin position="42"/>
        <end position="51"/>
    </location>
</feature>
<dbReference type="EMBL" id="KK198755">
    <property type="protein sequence ID" value="KCW81872.1"/>
    <property type="molecule type" value="Genomic_DNA"/>
</dbReference>
<evidence type="ECO:0000313" key="2">
    <source>
        <dbReference type="EMBL" id="KCW81872.1"/>
    </source>
</evidence>
<proteinExistence type="predicted"/>
<feature type="compositionally biased region" description="Basic and acidic residues" evidence="1">
    <location>
        <begin position="71"/>
        <end position="87"/>
    </location>
</feature>